<comment type="function">
    <text evidence="10">The coatomer is a cytosolic protein complex that binds to dilysine motifs and reversibly associates with Golgi non-clathrin-coated vesicles, which further mediate biosynthetic protein transport from the ER, via the Golgi up to the trans Golgi network. Coatomer complex is required for budding from Golgi membranes, and is essential for the retrograde Golgi-to-ER transport of dilysine-tagged proteins.</text>
</comment>
<accession>A0AAD3CM44</accession>
<dbReference type="InterPro" id="IPR011012">
    <property type="entry name" value="Longin-like_dom_sf"/>
</dbReference>
<dbReference type="SUPFAM" id="SSF49447">
    <property type="entry name" value="Second domain of Mu2 adaptin subunit (ap50) of ap2 adaptor"/>
    <property type="match status" value="1"/>
</dbReference>
<dbReference type="PROSITE" id="PS51072">
    <property type="entry name" value="MHD"/>
    <property type="match status" value="1"/>
</dbReference>
<keyword evidence="9 10" id="KW-0968">Cytoplasmic vesicle</keyword>
<dbReference type="GO" id="GO:0006888">
    <property type="term" value="P:endoplasmic reticulum to Golgi vesicle-mediated transport"/>
    <property type="evidence" value="ECO:0007669"/>
    <property type="project" value="TreeGrafter"/>
</dbReference>
<keyword evidence="6 10" id="KW-0653">Protein transport</keyword>
<comment type="similarity">
    <text evidence="1 10">Belongs to the adaptor complexes medium subunit family. Delta-COP subfamily.</text>
</comment>
<proteinExistence type="inferred from homology"/>
<evidence type="ECO:0000256" key="8">
    <source>
        <dbReference type="ARBA" id="ARBA00023136"/>
    </source>
</evidence>
<dbReference type="CDD" id="cd09254">
    <property type="entry name" value="AP_delta-COPI_MHD"/>
    <property type="match status" value="1"/>
</dbReference>
<comment type="subunit">
    <text evidence="2 10">Oligomeric complex that consists of at least the alpha, beta, beta', gamma, delta, epsilon and zeta subunits.</text>
</comment>
<dbReference type="PANTHER" id="PTHR10121:SF0">
    <property type="entry name" value="COATOMER SUBUNIT DELTA"/>
    <property type="match status" value="1"/>
</dbReference>
<evidence type="ECO:0000256" key="1">
    <source>
        <dbReference type="ARBA" id="ARBA00010516"/>
    </source>
</evidence>
<comment type="caution">
    <text evidence="14">The sequence shown here is derived from an EMBL/GenBank/DDBJ whole genome shotgun (WGS) entry which is preliminary data.</text>
</comment>
<evidence type="ECO:0000256" key="10">
    <source>
        <dbReference type="RuleBase" id="RU364018"/>
    </source>
</evidence>
<evidence type="ECO:0000256" key="7">
    <source>
        <dbReference type="ARBA" id="ARBA00023034"/>
    </source>
</evidence>
<evidence type="ECO:0000256" key="3">
    <source>
        <dbReference type="ARBA" id="ARBA00022448"/>
    </source>
</evidence>
<evidence type="ECO:0000259" key="13">
    <source>
        <dbReference type="PROSITE" id="PS51072"/>
    </source>
</evidence>
<evidence type="ECO:0000256" key="2">
    <source>
        <dbReference type="ARBA" id="ARBA00011775"/>
    </source>
</evidence>
<keyword evidence="15" id="KW-1185">Reference proteome</keyword>
<dbReference type="Proteomes" id="UP001054902">
    <property type="component" value="Unassembled WGS sequence"/>
</dbReference>
<dbReference type="EMBL" id="BLLK01000022">
    <property type="protein sequence ID" value="GFH47205.1"/>
    <property type="molecule type" value="Genomic_DNA"/>
</dbReference>
<evidence type="ECO:0000256" key="9">
    <source>
        <dbReference type="ARBA" id="ARBA00023329"/>
    </source>
</evidence>
<feature type="domain" description="MHD" evidence="13">
    <location>
        <begin position="301"/>
        <end position="544"/>
    </location>
</feature>
<dbReference type="PANTHER" id="PTHR10121">
    <property type="entry name" value="COATOMER SUBUNIT DELTA"/>
    <property type="match status" value="1"/>
</dbReference>
<dbReference type="GO" id="GO:0006890">
    <property type="term" value="P:retrograde vesicle-mediated transport, Golgi to endoplasmic reticulum"/>
    <property type="evidence" value="ECO:0007669"/>
    <property type="project" value="UniProtKB-UniRule"/>
</dbReference>
<dbReference type="InterPro" id="IPR027059">
    <property type="entry name" value="Coatomer_dsu"/>
</dbReference>
<dbReference type="InterPro" id="IPR028565">
    <property type="entry name" value="MHD"/>
</dbReference>
<evidence type="ECO:0000256" key="6">
    <source>
        <dbReference type="ARBA" id="ARBA00022927"/>
    </source>
</evidence>
<keyword evidence="12" id="KW-0175">Coiled coil</keyword>
<keyword evidence="7 10" id="KW-0333">Golgi apparatus</keyword>
<dbReference type="SUPFAM" id="SSF64356">
    <property type="entry name" value="SNARE-like"/>
    <property type="match status" value="1"/>
</dbReference>
<evidence type="ECO:0000256" key="11">
    <source>
        <dbReference type="RuleBase" id="RU366052"/>
    </source>
</evidence>
<dbReference type="Pfam" id="PF00928">
    <property type="entry name" value="Adap_comp_sub"/>
    <property type="match status" value="1"/>
</dbReference>
<dbReference type="FunFam" id="3.30.450.60:FF:000003">
    <property type="entry name" value="Coatomer subunit delta"/>
    <property type="match status" value="1"/>
</dbReference>
<evidence type="ECO:0000256" key="12">
    <source>
        <dbReference type="SAM" id="Coils"/>
    </source>
</evidence>
<protein>
    <recommendedName>
        <fullName evidence="10">Coatomer subunit delta</fullName>
    </recommendedName>
</protein>
<organism evidence="14 15">
    <name type="scientific">Chaetoceros tenuissimus</name>
    <dbReference type="NCBI Taxonomy" id="426638"/>
    <lineage>
        <taxon>Eukaryota</taxon>
        <taxon>Sar</taxon>
        <taxon>Stramenopiles</taxon>
        <taxon>Ochrophyta</taxon>
        <taxon>Bacillariophyta</taxon>
        <taxon>Coscinodiscophyceae</taxon>
        <taxon>Chaetocerotophycidae</taxon>
        <taxon>Chaetocerotales</taxon>
        <taxon>Chaetocerotaceae</taxon>
        <taxon>Chaetoceros</taxon>
    </lineage>
</organism>
<dbReference type="Gene3D" id="3.30.450.60">
    <property type="match status" value="1"/>
</dbReference>
<sequence length="544" mass="57878">MVVLSTSILSQNGTKPLVSRQFIEMPRLRIEGLLAAFPKLITSSKQQHTFVETETVRYVYQPLENGLYLLLITTKSSNIVEDLGTIRLLAKVIPEVSGGFSETSINEHAFELIFAFDEVITTGGYKEDINLSDIRTNLGMESHEEQVFIMMEEKKKEDARKAMAEKANEIKKRQMEALKDNLMGNGSTGMAGSGGMVGIGGGGVTPGYEHNSTGTDFMGGGAASTYSYEKPKPVVEEAPVKAARGMQLKVGGADKKKSNLMAAMAMEDNFSLLGGPKKAAGGGGAFAGLADTPSAPAAVPSTPLSLALEEKYTVAMNREGGIESCDLKGTLTLTANTEAGSVAAITVNKAAMLAKCSTGWNFATHPKVDKKGYESKGVIGLKGGKGLPLNRPVGVLKWSYSGEDVAPISINCWPEDEGTGSINVNVEFELLRPDMTLTDVNILIPLGTTDPPAVEEIDGQYKHDPNSGMMCWHHDLIDGSNSTGSLEFSIAGSDVDAFFPCQVMFKSDTFMCPIDITSVTSTANGASIPNSLTRAVVPDSYVVA</sequence>
<dbReference type="InterPro" id="IPR036168">
    <property type="entry name" value="AP2_Mu_C_sf"/>
</dbReference>
<dbReference type="GO" id="GO:0030126">
    <property type="term" value="C:COPI vesicle coat"/>
    <property type="evidence" value="ECO:0007669"/>
    <property type="project" value="UniProtKB-UniRule"/>
</dbReference>
<feature type="coiled-coil region" evidence="12">
    <location>
        <begin position="149"/>
        <end position="181"/>
    </location>
</feature>
<dbReference type="GO" id="GO:0000139">
    <property type="term" value="C:Golgi membrane"/>
    <property type="evidence" value="ECO:0007669"/>
    <property type="project" value="UniProtKB-SubCell"/>
</dbReference>
<evidence type="ECO:0000256" key="4">
    <source>
        <dbReference type="ARBA" id="ARBA00022490"/>
    </source>
</evidence>
<gene>
    <name evidence="14" type="ORF">CTEN210_03680</name>
</gene>
<evidence type="ECO:0000313" key="14">
    <source>
        <dbReference type="EMBL" id="GFH47205.1"/>
    </source>
</evidence>
<reference evidence="14 15" key="1">
    <citation type="journal article" date="2021" name="Sci. Rep.">
        <title>The genome of the diatom Chaetoceros tenuissimus carries an ancient integrated fragment of an extant virus.</title>
        <authorList>
            <person name="Hongo Y."/>
            <person name="Kimura K."/>
            <person name="Takaki Y."/>
            <person name="Yoshida Y."/>
            <person name="Baba S."/>
            <person name="Kobayashi G."/>
            <person name="Nagasaki K."/>
            <person name="Hano T."/>
            <person name="Tomaru Y."/>
        </authorList>
    </citation>
    <scope>NUCLEOTIDE SEQUENCE [LARGE SCALE GENOMIC DNA]</scope>
    <source>
        <strain evidence="14 15">NIES-3715</strain>
    </source>
</reference>
<dbReference type="CDD" id="cd14830">
    <property type="entry name" value="Delta_COP_N"/>
    <property type="match status" value="1"/>
</dbReference>
<dbReference type="AlphaFoldDB" id="A0AAD3CM44"/>
<evidence type="ECO:0000313" key="15">
    <source>
        <dbReference type="Proteomes" id="UP001054902"/>
    </source>
</evidence>
<dbReference type="GO" id="GO:0015031">
    <property type="term" value="P:protein transport"/>
    <property type="evidence" value="ECO:0007669"/>
    <property type="project" value="UniProtKB-KW"/>
</dbReference>
<keyword evidence="8 10" id="KW-0472">Membrane</keyword>
<dbReference type="GO" id="GO:0051645">
    <property type="term" value="P:Golgi localization"/>
    <property type="evidence" value="ECO:0007669"/>
    <property type="project" value="TreeGrafter"/>
</dbReference>
<comment type="subcellular location">
    <subcellularLocation>
        <location evidence="10 11">Cytoplasm</location>
    </subcellularLocation>
    <subcellularLocation>
        <location evidence="10 11">Cytoplasmic vesicle</location>
        <location evidence="10 11">COPI-coated vesicle membrane</location>
        <topology evidence="10 11">Peripheral membrane protein</topology>
        <orientation evidence="10 11">Cytoplasmic side</orientation>
    </subcellularLocation>
    <subcellularLocation>
        <location evidence="10 11">Golgi apparatus membrane</location>
        <topology evidence="10 11">Peripheral membrane protein</topology>
        <orientation evidence="10 11">Cytoplasmic side</orientation>
    </subcellularLocation>
</comment>
<evidence type="ECO:0000256" key="5">
    <source>
        <dbReference type="ARBA" id="ARBA00022892"/>
    </source>
</evidence>
<keyword evidence="4 10" id="KW-0963">Cytoplasm</keyword>
<keyword evidence="5 10" id="KW-0931">ER-Golgi transport</keyword>
<name>A0AAD3CM44_9STRA</name>
<keyword evidence="3 10" id="KW-0813">Transport</keyword>